<feature type="region of interest" description="Disordered" evidence="6">
    <location>
        <begin position="1"/>
        <end position="26"/>
    </location>
</feature>
<dbReference type="EMBL" id="BAAAZW010000002">
    <property type="protein sequence ID" value="GAA3952434.1"/>
    <property type="molecule type" value="Genomic_DNA"/>
</dbReference>
<organism evidence="7 8">
    <name type="scientific">Gordonia caeni</name>
    <dbReference type="NCBI Taxonomy" id="1007097"/>
    <lineage>
        <taxon>Bacteria</taxon>
        <taxon>Bacillati</taxon>
        <taxon>Actinomycetota</taxon>
        <taxon>Actinomycetes</taxon>
        <taxon>Mycobacteriales</taxon>
        <taxon>Gordoniaceae</taxon>
        <taxon>Gordonia</taxon>
    </lineage>
</organism>
<dbReference type="GO" id="GO:0008168">
    <property type="term" value="F:methyltransferase activity"/>
    <property type="evidence" value="ECO:0007669"/>
    <property type="project" value="UniProtKB-KW"/>
</dbReference>
<evidence type="ECO:0000256" key="4">
    <source>
        <dbReference type="ARBA" id="ARBA00022691"/>
    </source>
</evidence>
<dbReference type="InterPro" id="IPR029063">
    <property type="entry name" value="SAM-dependent_MTases_sf"/>
</dbReference>
<reference evidence="8" key="1">
    <citation type="journal article" date="2019" name="Int. J. Syst. Evol. Microbiol.">
        <title>The Global Catalogue of Microorganisms (GCM) 10K type strain sequencing project: providing services to taxonomists for standard genome sequencing and annotation.</title>
        <authorList>
            <consortium name="The Broad Institute Genomics Platform"/>
            <consortium name="The Broad Institute Genome Sequencing Center for Infectious Disease"/>
            <person name="Wu L."/>
            <person name="Ma J."/>
        </authorList>
    </citation>
    <scope>NUCLEOTIDE SEQUENCE [LARGE SCALE GENOMIC DNA]</scope>
    <source>
        <strain evidence="8">JCM 16923</strain>
    </source>
</reference>
<comment type="caution">
    <text evidence="7">The sequence shown here is derived from an EMBL/GenBank/DDBJ whole genome shotgun (WGS) entry which is preliminary data.</text>
</comment>
<keyword evidence="2 7" id="KW-0489">Methyltransferase</keyword>
<dbReference type="Proteomes" id="UP001418444">
    <property type="component" value="Unassembled WGS sequence"/>
</dbReference>
<dbReference type="Gene3D" id="3.40.50.150">
    <property type="entry name" value="Vaccinia Virus protein VP39"/>
    <property type="match status" value="1"/>
</dbReference>
<comment type="similarity">
    <text evidence="1">Belongs to the CFA/CMAS family.</text>
</comment>
<dbReference type="CDD" id="cd02440">
    <property type="entry name" value="AdoMet_MTases"/>
    <property type="match status" value="1"/>
</dbReference>
<protein>
    <submittedName>
        <fullName evidence="7">Class I SAM-dependent methyltransferase</fullName>
    </submittedName>
</protein>
<evidence type="ECO:0000256" key="5">
    <source>
        <dbReference type="ARBA" id="ARBA00023098"/>
    </source>
</evidence>
<proteinExistence type="inferred from homology"/>
<keyword evidence="5" id="KW-0443">Lipid metabolism</keyword>
<evidence type="ECO:0000256" key="6">
    <source>
        <dbReference type="SAM" id="MobiDB-lite"/>
    </source>
</evidence>
<accession>A0ABP7NR23</accession>
<keyword evidence="3" id="KW-0808">Transferase</keyword>
<dbReference type="InterPro" id="IPR003333">
    <property type="entry name" value="CMAS"/>
</dbReference>
<feature type="compositionally biased region" description="Acidic residues" evidence="6">
    <location>
        <begin position="1"/>
        <end position="15"/>
    </location>
</feature>
<evidence type="ECO:0000313" key="7">
    <source>
        <dbReference type="EMBL" id="GAA3952434.1"/>
    </source>
</evidence>
<evidence type="ECO:0000256" key="3">
    <source>
        <dbReference type="ARBA" id="ARBA00022679"/>
    </source>
</evidence>
<gene>
    <name evidence="7" type="ORF">GCM10022231_08070</name>
</gene>
<evidence type="ECO:0000256" key="2">
    <source>
        <dbReference type="ARBA" id="ARBA00022603"/>
    </source>
</evidence>
<dbReference type="InterPro" id="IPR050723">
    <property type="entry name" value="CFA/CMAS"/>
</dbReference>
<dbReference type="RefSeq" id="WP_344780861.1">
    <property type="nucleotide sequence ID" value="NZ_BAAAZW010000002.1"/>
</dbReference>
<dbReference type="GO" id="GO:0032259">
    <property type="term" value="P:methylation"/>
    <property type="evidence" value="ECO:0007669"/>
    <property type="project" value="UniProtKB-KW"/>
</dbReference>
<sequence>MTLDTTELDTTDLDTAEPQTRAGVDPQRWPDVAAVPSSSAARLRGAVAHALFRRATADLPIAIHRPGRGTAAAGGDGERPRMIITDPTALARRIGTSGLIGFGESYMAGEWHADDLVGVLEPFAARIARLVPPSLQRLRALVLPGHPDDEENSVGNTRSNIARHYDLSNDLFAVFLDETLTYSSGLFASDRHAAQASFADLADAQRVKIDRLLDQAGVGPGTRLLEIGTGWGELCLRAAARGAQVHSITLSSEQRELAWRRVCAAGLGERVRIDLLDYREVRGRYDAVVSVEMIEAVGREYWETYFQTIDRLLVPGGRAAIQAITMPHERMLASAGTYTWVHKYIFPGGQLPSVQALRAAAQRDTGLRVHDELSFGRHYAATLALWRQRFAANRRRVADLGFDGTFMRMWDLYLAYSEAGFRSGYLDVRQLTFGKQVRP</sequence>
<dbReference type="SUPFAM" id="SSF53335">
    <property type="entry name" value="S-adenosyl-L-methionine-dependent methyltransferases"/>
    <property type="match status" value="1"/>
</dbReference>
<evidence type="ECO:0000256" key="1">
    <source>
        <dbReference type="ARBA" id="ARBA00010815"/>
    </source>
</evidence>
<dbReference type="Pfam" id="PF02353">
    <property type="entry name" value="CMAS"/>
    <property type="match status" value="1"/>
</dbReference>
<name>A0ABP7NR23_9ACTN</name>
<evidence type="ECO:0000313" key="8">
    <source>
        <dbReference type="Proteomes" id="UP001418444"/>
    </source>
</evidence>
<dbReference type="PANTHER" id="PTHR43667:SF2">
    <property type="entry name" value="FATTY ACID C-METHYL TRANSFERASE"/>
    <property type="match status" value="1"/>
</dbReference>
<keyword evidence="4" id="KW-0949">S-adenosyl-L-methionine</keyword>
<dbReference type="PIRSF" id="PIRSF003085">
    <property type="entry name" value="CMAS"/>
    <property type="match status" value="1"/>
</dbReference>
<keyword evidence="8" id="KW-1185">Reference proteome</keyword>
<dbReference type="PANTHER" id="PTHR43667">
    <property type="entry name" value="CYCLOPROPANE-FATTY-ACYL-PHOSPHOLIPID SYNTHASE"/>
    <property type="match status" value="1"/>
</dbReference>